<dbReference type="SMART" id="SM00257">
    <property type="entry name" value="LysM"/>
    <property type="match status" value="2"/>
</dbReference>
<evidence type="ECO:0000313" key="5">
    <source>
        <dbReference type="Proteomes" id="UP000320948"/>
    </source>
</evidence>
<name>A0A6N4REU4_BLAVI</name>
<dbReference type="SUPFAM" id="SSF54106">
    <property type="entry name" value="LysM domain"/>
    <property type="match status" value="1"/>
</dbReference>
<dbReference type="Pfam" id="PF01551">
    <property type="entry name" value="Peptidase_M23"/>
    <property type="match status" value="1"/>
</dbReference>
<evidence type="ECO:0000313" key="4">
    <source>
        <dbReference type="EMBL" id="TKW61598.1"/>
    </source>
</evidence>
<feature type="chain" id="PRO_5026805454" evidence="2">
    <location>
        <begin position="24"/>
        <end position="500"/>
    </location>
</feature>
<reference evidence="4 5" key="1">
    <citation type="journal article" date="2017" name="Nat. Commun.">
        <title>In situ click chemistry generation of cyclooxygenase-2 inhibitors.</title>
        <authorList>
            <person name="Bhardwaj A."/>
            <person name="Kaur J."/>
            <person name="Wuest M."/>
            <person name="Wuest F."/>
        </authorList>
    </citation>
    <scope>NUCLEOTIDE SEQUENCE [LARGE SCALE GENOMIC DNA]</scope>
    <source>
        <strain evidence="4">S2_018_000_R2_106</strain>
    </source>
</reference>
<feature type="domain" description="LysM" evidence="3">
    <location>
        <begin position="240"/>
        <end position="284"/>
    </location>
</feature>
<dbReference type="Gene3D" id="2.70.70.10">
    <property type="entry name" value="Glucose Permease (Domain IIA)"/>
    <property type="match status" value="1"/>
</dbReference>
<proteinExistence type="inferred from homology"/>
<dbReference type="EMBL" id="VAFM01000001">
    <property type="protein sequence ID" value="TKW61598.1"/>
    <property type="molecule type" value="Genomic_DNA"/>
</dbReference>
<sequence>MGGASIMYLATKLRMRSSTLLVAAALAAGCTQQPVRVVDGMNAGPRVIKPYNPLQPGPVDEIPVTEVQARPGGLSGVTAPSQPRISAVQMEEESLSSIEPAAGPSPVKTTTVHQAAPVQAAPKVVQPKVEQITHTTTQTDTIYKLARQYDTTAQRILADNGMKSPTEIRPGQTLTIMRNSKPQSSVWADVKTMLTDPSTEPTQTAATQVNDAALAAIEPAAGRGPQEQPVQHSASEIKFVMHTVQPKETIYRISLQYNASVLDIMAANEFSEPQDLKADSVIRVPLKTDLPSQLANVKAPEAAKEQVVAQAIESGVVAKQEVVKAELETKAVKEQAQTEAKMSTANVKPVTIDMAQLAEQKRGQIDQQAARAKGLVWPVKGQIVRKFGDDGNGVALTGINIAVPEGTPVLAAENGKVLYADNGLKVYGNLVLVRHDNGMVSAYAHNGYLLVKKNESVRKGQVIALSGASGNVEQPQLHFELRQHASAVDPLRVLPKLSSL</sequence>
<dbReference type="InterPro" id="IPR016047">
    <property type="entry name" value="M23ase_b-sheet_dom"/>
</dbReference>
<dbReference type="Gene3D" id="3.10.350.10">
    <property type="entry name" value="LysM domain"/>
    <property type="match status" value="2"/>
</dbReference>
<evidence type="ECO:0000256" key="1">
    <source>
        <dbReference type="ARBA" id="ARBA00038420"/>
    </source>
</evidence>
<accession>A0A6N4REU4</accession>
<evidence type="ECO:0000256" key="2">
    <source>
        <dbReference type="SAM" id="SignalP"/>
    </source>
</evidence>
<dbReference type="CDD" id="cd12797">
    <property type="entry name" value="M23_peptidase"/>
    <property type="match status" value="1"/>
</dbReference>
<feature type="domain" description="LysM" evidence="3">
    <location>
        <begin position="132"/>
        <end position="176"/>
    </location>
</feature>
<dbReference type="Pfam" id="PF01476">
    <property type="entry name" value="LysM"/>
    <property type="match status" value="2"/>
</dbReference>
<dbReference type="SUPFAM" id="SSF51261">
    <property type="entry name" value="Duplicated hybrid motif"/>
    <property type="match status" value="1"/>
</dbReference>
<keyword evidence="2" id="KW-0732">Signal</keyword>
<dbReference type="CDD" id="cd00118">
    <property type="entry name" value="LysM"/>
    <property type="match status" value="2"/>
</dbReference>
<protein>
    <submittedName>
        <fullName evidence="4">LysM peptidoglycan-binding domain-containing M23 family metallopeptidase</fullName>
    </submittedName>
</protein>
<dbReference type="GO" id="GO:0004222">
    <property type="term" value="F:metalloendopeptidase activity"/>
    <property type="evidence" value="ECO:0007669"/>
    <property type="project" value="TreeGrafter"/>
</dbReference>
<feature type="signal peptide" evidence="2">
    <location>
        <begin position="1"/>
        <end position="23"/>
    </location>
</feature>
<dbReference type="InterPro" id="IPR011055">
    <property type="entry name" value="Dup_hybrid_motif"/>
</dbReference>
<dbReference type="Proteomes" id="UP000320948">
    <property type="component" value="Unassembled WGS sequence"/>
</dbReference>
<comment type="caution">
    <text evidence="4">The sequence shown here is derived from an EMBL/GenBank/DDBJ whole genome shotgun (WGS) entry which is preliminary data.</text>
</comment>
<gene>
    <name evidence="4" type="ORF">DI628_02945</name>
</gene>
<evidence type="ECO:0000259" key="3">
    <source>
        <dbReference type="PROSITE" id="PS51782"/>
    </source>
</evidence>
<dbReference type="AlphaFoldDB" id="A0A6N4REU4"/>
<dbReference type="InterPro" id="IPR050570">
    <property type="entry name" value="Cell_wall_metabolism_enzyme"/>
</dbReference>
<dbReference type="InterPro" id="IPR018392">
    <property type="entry name" value="LysM"/>
</dbReference>
<dbReference type="PANTHER" id="PTHR21666:SF263">
    <property type="entry name" value="MUREIN HYDROLASE ACTIVATOR NLPD"/>
    <property type="match status" value="1"/>
</dbReference>
<dbReference type="PANTHER" id="PTHR21666">
    <property type="entry name" value="PEPTIDASE-RELATED"/>
    <property type="match status" value="1"/>
</dbReference>
<organism evidence="4 5">
    <name type="scientific">Blastochloris viridis</name>
    <name type="common">Rhodopseudomonas viridis</name>
    <dbReference type="NCBI Taxonomy" id="1079"/>
    <lineage>
        <taxon>Bacteria</taxon>
        <taxon>Pseudomonadati</taxon>
        <taxon>Pseudomonadota</taxon>
        <taxon>Alphaproteobacteria</taxon>
        <taxon>Hyphomicrobiales</taxon>
        <taxon>Blastochloridaceae</taxon>
        <taxon>Blastochloris</taxon>
    </lineage>
</organism>
<comment type="similarity">
    <text evidence="1">Belongs to the E.coli NlpD/Haemophilus LppB family.</text>
</comment>
<dbReference type="PROSITE" id="PS51782">
    <property type="entry name" value="LYSM"/>
    <property type="match status" value="2"/>
</dbReference>
<dbReference type="InterPro" id="IPR036779">
    <property type="entry name" value="LysM_dom_sf"/>
</dbReference>